<organism evidence="8 9">
    <name type="scientific">Brachyspira suanatina</name>
    <dbReference type="NCBI Taxonomy" id="381802"/>
    <lineage>
        <taxon>Bacteria</taxon>
        <taxon>Pseudomonadati</taxon>
        <taxon>Spirochaetota</taxon>
        <taxon>Spirochaetia</taxon>
        <taxon>Brachyspirales</taxon>
        <taxon>Brachyspiraceae</taxon>
        <taxon>Brachyspira</taxon>
    </lineage>
</organism>
<evidence type="ECO:0000259" key="7">
    <source>
        <dbReference type="Pfam" id="PF01321"/>
    </source>
</evidence>
<evidence type="ECO:0000256" key="1">
    <source>
        <dbReference type="ARBA" id="ARBA00022670"/>
    </source>
</evidence>
<dbReference type="Gene3D" id="3.90.230.10">
    <property type="entry name" value="Creatinase/methionine aminopeptidase superfamily"/>
    <property type="match status" value="1"/>
</dbReference>
<dbReference type="Gene3D" id="3.40.350.10">
    <property type="entry name" value="Creatinase/prolidase N-terminal domain"/>
    <property type="match status" value="1"/>
</dbReference>
<evidence type="ECO:0000256" key="2">
    <source>
        <dbReference type="ARBA" id="ARBA00022723"/>
    </source>
</evidence>
<dbReference type="Pfam" id="PF01321">
    <property type="entry name" value="Creatinase_N"/>
    <property type="match status" value="1"/>
</dbReference>
<keyword evidence="4" id="KW-0482">Metalloprotease</keyword>
<dbReference type="AlphaFoldDB" id="A0A0G4K6W7"/>
<dbReference type="Proteomes" id="UP000043763">
    <property type="component" value="Unassembled WGS sequence"/>
</dbReference>
<evidence type="ECO:0000259" key="6">
    <source>
        <dbReference type="Pfam" id="PF00557"/>
    </source>
</evidence>
<dbReference type="Pfam" id="PF00557">
    <property type="entry name" value="Peptidase_M24"/>
    <property type="match status" value="1"/>
</dbReference>
<evidence type="ECO:0000256" key="5">
    <source>
        <dbReference type="RuleBase" id="RU000590"/>
    </source>
</evidence>
<keyword evidence="9" id="KW-1185">Reference proteome</keyword>
<dbReference type="GO" id="GO:0006508">
    <property type="term" value="P:proteolysis"/>
    <property type="evidence" value="ECO:0007669"/>
    <property type="project" value="UniProtKB-KW"/>
</dbReference>
<evidence type="ECO:0000256" key="4">
    <source>
        <dbReference type="ARBA" id="ARBA00023049"/>
    </source>
</evidence>
<dbReference type="PROSITE" id="PS00491">
    <property type="entry name" value="PROLINE_PEPTIDASE"/>
    <property type="match status" value="1"/>
</dbReference>
<reference evidence="9" key="1">
    <citation type="submission" date="2015-04" db="EMBL/GenBank/DDBJ databases">
        <authorList>
            <person name="Mushtaq Mamoona"/>
        </authorList>
    </citation>
    <scope>NUCLEOTIDE SEQUENCE [LARGE SCALE GENOMIC DNA]</scope>
    <source>
        <strain evidence="9">AN4859/03</strain>
    </source>
</reference>
<keyword evidence="8" id="KW-0031">Aminopeptidase</keyword>
<comment type="similarity">
    <text evidence="5">Belongs to the peptidase M24B family.</text>
</comment>
<feature type="domain" description="Peptidase M24" evidence="6">
    <location>
        <begin position="153"/>
        <end position="355"/>
    </location>
</feature>
<keyword evidence="2 5" id="KW-0479">Metal-binding</keyword>
<dbReference type="InterPro" id="IPR036005">
    <property type="entry name" value="Creatinase/aminopeptidase-like"/>
</dbReference>
<protein>
    <submittedName>
        <fullName evidence="8">X-Pro aminopeptidase</fullName>
    </submittedName>
</protein>
<dbReference type="SUPFAM" id="SSF53092">
    <property type="entry name" value="Creatinase/prolidase N-terminal domain"/>
    <property type="match status" value="1"/>
</dbReference>
<dbReference type="GO" id="GO:0046872">
    <property type="term" value="F:metal ion binding"/>
    <property type="evidence" value="ECO:0007669"/>
    <property type="project" value="UniProtKB-KW"/>
</dbReference>
<dbReference type="EMBL" id="CVLB01000001">
    <property type="protein sequence ID" value="CRF32814.1"/>
    <property type="molecule type" value="Genomic_DNA"/>
</dbReference>
<evidence type="ECO:0000313" key="9">
    <source>
        <dbReference type="Proteomes" id="UP000043763"/>
    </source>
</evidence>
<dbReference type="PANTHER" id="PTHR46112">
    <property type="entry name" value="AMINOPEPTIDASE"/>
    <property type="match status" value="1"/>
</dbReference>
<dbReference type="InterPro" id="IPR029149">
    <property type="entry name" value="Creatin/AminoP/Spt16_N"/>
</dbReference>
<dbReference type="PANTHER" id="PTHR46112:SF3">
    <property type="entry name" value="AMINOPEPTIDASE YPDF"/>
    <property type="match status" value="1"/>
</dbReference>
<dbReference type="OrthoDB" id="9806388at2"/>
<dbReference type="GO" id="GO:0004177">
    <property type="term" value="F:aminopeptidase activity"/>
    <property type="evidence" value="ECO:0007669"/>
    <property type="project" value="UniProtKB-KW"/>
</dbReference>
<sequence length="371" mass="41352">MCKLTLTESGENKKFNYDARLERLLKLTNENLLITKNENIFYLTGFKGSAGWLLISKGKKYLFVDSRYCEHASKVTHKTTVILVAGTYHDALAEFCKENNIKEIYTAKNGLYLSDYENIVASMVNNSIKIGISKADIDTIRNVKEKEEIKIIKDNLNRAEKAMTKMLAFVKEGVTEQELAAELEYQMRKEGGDKTAFDTILLFGERTSLPHGVPSERKLKLGDNILMDFGLSRDGYKSDITRTFFFGKGSNFEEMSKIYNIVREAHNKGIEAIHSGVSGKEVDNAAREIIKNNGYGQYFGHGLGHSVGLEIHESPRLSPLVDHVLEGGCVVTVEPGIYVPNLGGIRIENMAIVTKNGGISINDTPTDLIVL</sequence>
<feature type="domain" description="Creatinase N-terminal" evidence="7">
    <location>
        <begin position="31"/>
        <end position="118"/>
    </location>
</feature>
<evidence type="ECO:0000256" key="3">
    <source>
        <dbReference type="ARBA" id="ARBA00022801"/>
    </source>
</evidence>
<dbReference type="CDD" id="cd01092">
    <property type="entry name" value="APP-like"/>
    <property type="match status" value="1"/>
</dbReference>
<dbReference type="InterPro" id="IPR000587">
    <property type="entry name" value="Creatinase_N"/>
</dbReference>
<dbReference type="GO" id="GO:0008237">
    <property type="term" value="F:metallopeptidase activity"/>
    <property type="evidence" value="ECO:0007669"/>
    <property type="project" value="UniProtKB-KW"/>
</dbReference>
<dbReference type="InterPro" id="IPR001131">
    <property type="entry name" value="Peptidase_M24B_aminopep-P_CS"/>
</dbReference>
<dbReference type="InterPro" id="IPR050659">
    <property type="entry name" value="Peptidase_M24B"/>
</dbReference>
<accession>A0A0G4K6W7</accession>
<proteinExistence type="inferred from homology"/>
<gene>
    <name evidence="8" type="ORF">BRSU_1042</name>
</gene>
<dbReference type="RefSeq" id="WP_048594213.1">
    <property type="nucleotide sequence ID" value="NZ_CVLB01000001.1"/>
</dbReference>
<dbReference type="SUPFAM" id="SSF55920">
    <property type="entry name" value="Creatinase/aminopeptidase"/>
    <property type="match status" value="1"/>
</dbReference>
<keyword evidence="3" id="KW-0378">Hydrolase</keyword>
<evidence type="ECO:0000313" key="8">
    <source>
        <dbReference type="EMBL" id="CRF32814.1"/>
    </source>
</evidence>
<keyword evidence="1" id="KW-0645">Protease</keyword>
<dbReference type="InterPro" id="IPR000994">
    <property type="entry name" value="Pept_M24"/>
</dbReference>
<name>A0A0G4K6W7_9SPIR</name>